<organism evidence="1 2">
    <name type="scientific">Pseudanabaena catenata USMAC16</name>
    <dbReference type="NCBI Taxonomy" id="1855837"/>
    <lineage>
        <taxon>Bacteria</taxon>
        <taxon>Bacillati</taxon>
        <taxon>Cyanobacteriota</taxon>
        <taxon>Cyanophyceae</taxon>
        <taxon>Pseudanabaenales</taxon>
        <taxon>Pseudanabaenaceae</taxon>
        <taxon>Pseudanabaena</taxon>
    </lineage>
</organism>
<protein>
    <submittedName>
        <fullName evidence="1">Uncharacterized protein</fullName>
    </submittedName>
</protein>
<dbReference type="AlphaFoldDB" id="A0A9X4M6Z2"/>
<dbReference type="RefSeq" id="WP_009625964.1">
    <property type="nucleotide sequence ID" value="NZ_VBTY01000026.1"/>
</dbReference>
<evidence type="ECO:0000313" key="1">
    <source>
        <dbReference type="EMBL" id="MDG3493908.1"/>
    </source>
</evidence>
<reference evidence="1" key="1">
    <citation type="submission" date="2019-05" db="EMBL/GenBank/DDBJ databases">
        <title>Whole genome sequencing of Pseudanabaena catenata USMAC16.</title>
        <authorList>
            <person name="Khan Z."/>
            <person name="Omar W.M."/>
            <person name="Convey P."/>
            <person name="Merican F."/>
            <person name="Najimudin N."/>
        </authorList>
    </citation>
    <scope>NUCLEOTIDE SEQUENCE</scope>
    <source>
        <strain evidence="1">USMAC16</strain>
    </source>
</reference>
<name>A0A9X4M6Z2_9CYAN</name>
<evidence type="ECO:0000313" key="2">
    <source>
        <dbReference type="Proteomes" id="UP001152872"/>
    </source>
</evidence>
<keyword evidence="2" id="KW-1185">Reference proteome</keyword>
<gene>
    <name evidence="1" type="ORF">FEV09_04995</name>
</gene>
<sequence>MLTDKCITILDEAEALAAALDSAPQSSLVVVFPDKVDLAIGIIESRKSKMSS</sequence>
<accession>A0A9X4M6Z2</accession>
<dbReference type="Proteomes" id="UP001152872">
    <property type="component" value="Unassembled WGS sequence"/>
</dbReference>
<proteinExistence type="predicted"/>
<comment type="caution">
    <text evidence="1">The sequence shown here is derived from an EMBL/GenBank/DDBJ whole genome shotgun (WGS) entry which is preliminary data.</text>
</comment>
<dbReference type="EMBL" id="VBTY01000026">
    <property type="protein sequence ID" value="MDG3493908.1"/>
    <property type="molecule type" value="Genomic_DNA"/>
</dbReference>